<feature type="domain" description="Glycosyltransferase subfamily 4-like N-terminal" evidence="2">
    <location>
        <begin position="46"/>
        <end position="143"/>
    </location>
</feature>
<dbReference type="KEGG" id="fit:Fi14EGH31_16950"/>
<dbReference type="Pfam" id="PF00534">
    <property type="entry name" value="Glycos_transf_1"/>
    <property type="match status" value="1"/>
</dbReference>
<dbReference type="PANTHER" id="PTHR45947:SF3">
    <property type="entry name" value="SULFOQUINOVOSYL TRANSFERASE SQD2"/>
    <property type="match status" value="1"/>
</dbReference>
<gene>
    <name evidence="3" type="ORF">Fi14EGH31_16950</name>
</gene>
<protein>
    <submittedName>
        <fullName evidence="3">Glycosyl transferase</fullName>
    </submittedName>
</protein>
<dbReference type="EMBL" id="AP024085">
    <property type="protein sequence ID" value="BCL57983.1"/>
    <property type="molecule type" value="Genomic_DNA"/>
</dbReference>
<dbReference type="GO" id="GO:0016757">
    <property type="term" value="F:glycosyltransferase activity"/>
    <property type="evidence" value="ECO:0007669"/>
    <property type="project" value="InterPro"/>
</dbReference>
<dbReference type="InterPro" id="IPR050194">
    <property type="entry name" value="Glycosyltransferase_grp1"/>
</dbReference>
<dbReference type="SUPFAM" id="SSF53756">
    <property type="entry name" value="UDP-Glycosyltransferase/glycogen phosphorylase"/>
    <property type="match status" value="1"/>
</dbReference>
<dbReference type="Pfam" id="PF13439">
    <property type="entry name" value="Glyco_transf_4"/>
    <property type="match status" value="1"/>
</dbReference>
<dbReference type="CDD" id="cd03801">
    <property type="entry name" value="GT4_PimA-like"/>
    <property type="match status" value="1"/>
</dbReference>
<evidence type="ECO:0000313" key="3">
    <source>
        <dbReference type="EMBL" id="BCL57983.1"/>
    </source>
</evidence>
<evidence type="ECO:0000313" key="4">
    <source>
        <dbReference type="Proteomes" id="UP000593842"/>
    </source>
</evidence>
<reference evidence="4" key="1">
    <citation type="submission" date="2020-09" db="EMBL/GenBank/DDBJ databases">
        <title>Complete genome sequencing of Faecalibacillus intestinalis strain 14EGH31.</title>
        <authorList>
            <person name="Sakamoto M."/>
            <person name="Murakami T."/>
            <person name="Mori H."/>
        </authorList>
    </citation>
    <scope>NUCLEOTIDE SEQUENCE [LARGE SCALE GENOMIC DNA]</scope>
    <source>
        <strain evidence="4">14EGH31</strain>
    </source>
</reference>
<accession>A0A7I8E1P4</accession>
<feature type="domain" description="Glycosyl transferase family 1" evidence="1">
    <location>
        <begin position="153"/>
        <end position="303"/>
    </location>
</feature>
<name>A0A7I8E1P4_9FIRM</name>
<sequence length="337" mass="39200">MFYMKIKLYFGMENAIKKSGIGRAFYHQKKALTLNNIEFTTDKNDLDYDILHINTIYPDSISMIKQARENNKKIIYHAHSTEEDFKNSFMFSNSFAGLYKKWLVYLYNSADVIITPTPYSKSLLESYDLNKEIYPISNGVDVAQFNPTSKQINEFTQQFHISEEDKLVISVGWLFERKGFDTFVEVAREMPRVKFMWFGDVRLSNPTSKIKKLLKELPENLILPGYVSGDIIKGAYGRADVFFFPSREETEGIVVLEALACKTQILLRDIPAFDPWMQDRVNCYKGKTNQDFIDYINKIINHELPSTIEEGYKVAKERDLLLIGKQLKEVYEKVESL</sequence>
<evidence type="ECO:0000259" key="1">
    <source>
        <dbReference type="Pfam" id="PF00534"/>
    </source>
</evidence>
<dbReference type="Gene3D" id="3.40.50.2000">
    <property type="entry name" value="Glycogen Phosphorylase B"/>
    <property type="match status" value="2"/>
</dbReference>
<dbReference type="PANTHER" id="PTHR45947">
    <property type="entry name" value="SULFOQUINOVOSYL TRANSFERASE SQD2"/>
    <property type="match status" value="1"/>
</dbReference>
<proteinExistence type="predicted"/>
<dbReference type="InterPro" id="IPR028098">
    <property type="entry name" value="Glyco_trans_4-like_N"/>
</dbReference>
<organism evidence="3 4">
    <name type="scientific">Faecalibacillus intestinalis</name>
    <dbReference type="NCBI Taxonomy" id="1982626"/>
    <lineage>
        <taxon>Bacteria</taxon>
        <taxon>Bacillati</taxon>
        <taxon>Bacillota</taxon>
        <taxon>Erysipelotrichia</taxon>
        <taxon>Erysipelotrichales</taxon>
        <taxon>Coprobacillaceae</taxon>
        <taxon>Faecalibacillus</taxon>
    </lineage>
</organism>
<keyword evidence="3" id="KW-0808">Transferase</keyword>
<dbReference type="InterPro" id="IPR001296">
    <property type="entry name" value="Glyco_trans_1"/>
</dbReference>
<dbReference type="Proteomes" id="UP000593842">
    <property type="component" value="Chromosome"/>
</dbReference>
<evidence type="ECO:0000259" key="2">
    <source>
        <dbReference type="Pfam" id="PF13439"/>
    </source>
</evidence>
<dbReference type="AlphaFoldDB" id="A0A7I8E1P4"/>